<evidence type="ECO:0000313" key="2">
    <source>
        <dbReference type="EMBL" id="KMT65162.1"/>
    </source>
</evidence>
<dbReference type="Gene3D" id="3.40.190.10">
    <property type="entry name" value="Periplasmic binding protein-like II"/>
    <property type="match status" value="2"/>
</dbReference>
<evidence type="ECO:0000313" key="3">
    <source>
        <dbReference type="Proteomes" id="UP000037600"/>
    </source>
</evidence>
<dbReference type="AlphaFoldDB" id="A0A0J8GR33"/>
<protein>
    <submittedName>
        <fullName evidence="2">Uncharacterized protein</fullName>
    </submittedName>
</protein>
<sequence>MLRNIFNIWMLSLIVVFVMSSSQCFAQQSNLPALKIATFVAPPWVEQNKQGLSGISIEQLNQIQTRLPFKLEIQVLPAPRAFSLAEKEQLKPVAVYPCSATSQRAPYFAFSEQIKGGTSAIFTLDEALHAEKPNLDALEKQQNLVIGTLRGHALENELKQRKMKYVSVLYPVRLYKMLLLGRIDLAYSYKESFANNIAELPAEDVLKIKSYDINSMSYGFCFAKNNSVSVEYLKHLNSAIKLIP</sequence>
<reference evidence="2 3" key="1">
    <citation type="submission" date="2015-04" db="EMBL/GenBank/DDBJ databases">
        <title>Draft Genome Sequence of the Novel Agar-Digesting Marine Bacterium Q1.</title>
        <authorList>
            <person name="Li Y."/>
            <person name="Li D."/>
            <person name="Chen G."/>
            <person name="Du Z."/>
        </authorList>
    </citation>
    <scope>NUCLEOTIDE SEQUENCE [LARGE SCALE GENOMIC DNA]</scope>
    <source>
        <strain evidence="2 3">Q1</strain>
    </source>
</reference>
<dbReference type="RefSeq" id="WP_048692317.1">
    <property type="nucleotide sequence ID" value="NZ_KQ130490.1"/>
</dbReference>
<gene>
    <name evidence="2" type="ORF">XM47_10520</name>
</gene>
<dbReference type="Proteomes" id="UP000037600">
    <property type="component" value="Unassembled WGS sequence"/>
</dbReference>
<proteinExistence type="predicted"/>
<feature type="chain" id="PRO_5005298908" evidence="1">
    <location>
        <begin position="27"/>
        <end position="244"/>
    </location>
</feature>
<keyword evidence="1" id="KW-0732">Signal</keyword>
<comment type="caution">
    <text evidence="2">The sequence shown here is derived from an EMBL/GenBank/DDBJ whole genome shotgun (WGS) entry which is preliminary data.</text>
</comment>
<dbReference type="EMBL" id="LAZL01000015">
    <property type="protein sequence ID" value="KMT65162.1"/>
    <property type="molecule type" value="Genomic_DNA"/>
</dbReference>
<organism evidence="2 3">
    <name type="scientific">Catenovulum maritimum</name>
    <dbReference type="NCBI Taxonomy" id="1513271"/>
    <lineage>
        <taxon>Bacteria</taxon>
        <taxon>Pseudomonadati</taxon>
        <taxon>Pseudomonadota</taxon>
        <taxon>Gammaproteobacteria</taxon>
        <taxon>Alteromonadales</taxon>
        <taxon>Alteromonadaceae</taxon>
        <taxon>Catenovulum</taxon>
    </lineage>
</organism>
<accession>A0A0J8GR33</accession>
<name>A0A0J8GR33_9ALTE</name>
<evidence type="ECO:0000256" key="1">
    <source>
        <dbReference type="SAM" id="SignalP"/>
    </source>
</evidence>
<feature type="signal peptide" evidence="1">
    <location>
        <begin position="1"/>
        <end position="26"/>
    </location>
</feature>
<keyword evidence="3" id="KW-1185">Reference proteome</keyword>
<dbReference type="STRING" id="1513271.XM47_10520"/>
<dbReference type="SUPFAM" id="SSF53850">
    <property type="entry name" value="Periplasmic binding protein-like II"/>
    <property type="match status" value="1"/>
</dbReference>